<evidence type="ECO:0000256" key="1">
    <source>
        <dbReference type="ARBA" id="ARBA00022729"/>
    </source>
</evidence>
<keyword evidence="1 2" id="KW-0732">Signal</keyword>
<dbReference type="VEuPathDB" id="VectorBase:AMEM015550"/>
<name>A0A182VII7_ANOME</name>
<keyword evidence="4" id="KW-1185">Reference proteome</keyword>
<dbReference type="Gene3D" id="2.70.220.10">
    <property type="entry name" value="Ganglioside GM2 activator"/>
    <property type="match status" value="1"/>
</dbReference>
<accession>A0A182VII7</accession>
<dbReference type="SUPFAM" id="SSF63707">
    <property type="entry name" value="Ganglioside M2 (gm2) activator"/>
    <property type="match status" value="1"/>
</dbReference>
<dbReference type="VEuPathDB" id="VectorBase:AMEM21_016143"/>
<proteinExistence type="predicted"/>
<dbReference type="Proteomes" id="UP000075903">
    <property type="component" value="Unassembled WGS sequence"/>
</dbReference>
<dbReference type="InterPro" id="IPR036846">
    <property type="entry name" value="GM2-AP_sf"/>
</dbReference>
<dbReference type="EnsemblMetazoa" id="AMEM015550-RA">
    <property type="protein sequence ID" value="AMEM015550-PA"/>
    <property type="gene ID" value="AMEM015550"/>
</dbReference>
<evidence type="ECO:0000256" key="2">
    <source>
        <dbReference type="SAM" id="SignalP"/>
    </source>
</evidence>
<feature type="signal peptide" evidence="2">
    <location>
        <begin position="1"/>
        <end position="24"/>
    </location>
</feature>
<evidence type="ECO:0000313" key="4">
    <source>
        <dbReference type="Proteomes" id="UP000075903"/>
    </source>
</evidence>
<evidence type="ECO:0000313" key="3">
    <source>
        <dbReference type="EnsemblMetazoa" id="AMEM015550-PA"/>
    </source>
</evidence>
<dbReference type="AlphaFoldDB" id="A0A182VII7"/>
<protein>
    <recommendedName>
        <fullName evidence="5">MD-2-related lipid-recognition domain-containing protein</fullName>
    </recommendedName>
</protein>
<feature type="chain" id="PRO_5008139772" description="MD-2-related lipid-recognition domain-containing protein" evidence="2">
    <location>
        <begin position="25"/>
        <end position="305"/>
    </location>
</feature>
<organism evidence="3 4">
    <name type="scientific">Anopheles merus</name>
    <name type="common">Mosquito</name>
    <dbReference type="NCBI Taxonomy" id="30066"/>
    <lineage>
        <taxon>Eukaryota</taxon>
        <taxon>Metazoa</taxon>
        <taxon>Ecdysozoa</taxon>
        <taxon>Arthropoda</taxon>
        <taxon>Hexapoda</taxon>
        <taxon>Insecta</taxon>
        <taxon>Pterygota</taxon>
        <taxon>Neoptera</taxon>
        <taxon>Endopterygota</taxon>
        <taxon>Diptera</taxon>
        <taxon>Nematocera</taxon>
        <taxon>Culicoidea</taxon>
        <taxon>Culicidae</taxon>
        <taxon>Anophelinae</taxon>
        <taxon>Anopheles</taxon>
    </lineage>
</organism>
<evidence type="ECO:0008006" key="5">
    <source>
        <dbReference type="Google" id="ProtNLM"/>
    </source>
</evidence>
<sequence length="305" mass="33946">MLRLRTSLLCALVVALNGIRPGEPYFYNGIKSGLEPDLKHSLFLDRVGQCRWQHDLPIFLSDMRIAQQNNTHYVISGVLRVRRNITDATTGTVSIEICQNATQCRPFIDRPVAIGDVCQFLAEKRPSSLGEVLGHSVPPLRCPLTKGVYRINDALVDYKPFRYFSPNVSKLWRIDLVAESGQKRVFCVRIELYVYSWEDMLPSRSRNFNRSDCLPPQTMSVLFSLTFITVSSDGSSSVTSSALPCSTFRSVNPSWASFFSSRLMSSVPHSYRTVRSWLYGCGGPAGFDLCSSASSSLVGSSGSRS</sequence>
<reference evidence="3" key="1">
    <citation type="submission" date="2020-05" db="UniProtKB">
        <authorList>
            <consortium name="EnsemblMetazoa"/>
        </authorList>
    </citation>
    <scope>IDENTIFICATION</scope>
    <source>
        <strain evidence="3">MAF</strain>
    </source>
</reference>